<gene>
    <name evidence="13" type="ORF">EZV62_010673</name>
</gene>
<keyword evidence="8" id="KW-0449">Lipoprotein</keyword>
<keyword evidence="14" id="KW-1185">Reference proteome</keyword>
<keyword evidence="10" id="KW-1133">Transmembrane helix</keyword>
<dbReference type="PRINTS" id="PR00382">
    <property type="entry name" value="LIPIDTRNSFER"/>
</dbReference>
<accession>A0A5C7I407</accession>
<comment type="similarity">
    <text evidence="2">Belongs to the plant LTP family.</text>
</comment>
<evidence type="ECO:0000313" key="13">
    <source>
        <dbReference type="EMBL" id="TXG63679.1"/>
    </source>
</evidence>
<evidence type="ECO:0000313" key="14">
    <source>
        <dbReference type="Proteomes" id="UP000323000"/>
    </source>
</evidence>
<feature type="region of interest" description="Disordered" evidence="9">
    <location>
        <begin position="110"/>
        <end position="156"/>
    </location>
</feature>
<dbReference type="FunFam" id="1.10.110.10:FF:000001">
    <property type="entry name" value="Bifunctional inhibitor/lipid-transfer protein/seed storage 2S albumin superfamily protein"/>
    <property type="match status" value="1"/>
</dbReference>
<keyword evidence="3" id="KW-1003">Cell membrane</keyword>
<organism evidence="13 14">
    <name type="scientific">Acer yangbiense</name>
    <dbReference type="NCBI Taxonomy" id="1000413"/>
    <lineage>
        <taxon>Eukaryota</taxon>
        <taxon>Viridiplantae</taxon>
        <taxon>Streptophyta</taxon>
        <taxon>Embryophyta</taxon>
        <taxon>Tracheophyta</taxon>
        <taxon>Spermatophyta</taxon>
        <taxon>Magnoliopsida</taxon>
        <taxon>eudicotyledons</taxon>
        <taxon>Gunneridae</taxon>
        <taxon>Pentapetalae</taxon>
        <taxon>rosids</taxon>
        <taxon>malvids</taxon>
        <taxon>Sapindales</taxon>
        <taxon>Sapindaceae</taxon>
        <taxon>Hippocastanoideae</taxon>
        <taxon>Acereae</taxon>
        <taxon>Acer</taxon>
    </lineage>
</organism>
<proteinExistence type="inferred from homology"/>
<feature type="compositionally biased region" description="Polar residues" evidence="9">
    <location>
        <begin position="132"/>
        <end position="156"/>
    </location>
</feature>
<dbReference type="Pfam" id="PF14368">
    <property type="entry name" value="LTP_2"/>
    <property type="match status" value="1"/>
</dbReference>
<reference evidence="14" key="1">
    <citation type="journal article" date="2019" name="Gigascience">
        <title>De novo genome assembly of the endangered Acer yangbiense, a plant species with extremely small populations endemic to Yunnan Province, China.</title>
        <authorList>
            <person name="Yang J."/>
            <person name="Wariss H.M."/>
            <person name="Tao L."/>
            <person name="Zhang R."/>
            <person name="Yun Q."/>
            <person name="Hollingsworth P."/>
            <person name="Dao Z."/>
            <person name="Luo G."/>
            <person name="Guo H."/>
            <person name="Ma Y."/>
            <person name="Sun W."/>
        </authorList>
    </citation>
    <scope>NUCLEOTIDE SEQUENCE [LARGE SCALE GENOMIC DNA]</scope>
    <source>
        <strain evidence="14">cv. Malutang</strain>
    </source>
</reference>
<keyword evidence="7" id="KW-0325">Glycoprotein</keyword>
<dbReference type="Gene3D" id="1.10.110.10">
    <property type="entry name" value="Plant lipid-transfer and hydrophobic proteins"/>
    <property type="match status" value="1"/>
</dbReference>
<evidence type="ECO:0000256" key="2">
    <source>
        <dbReference type="ARBA" id="ARBA00009748"/>
    </source>
</evidence>
<dbReference type="InterPro" id="IPR036312">
    <property type="entry name" value="Bifun_inhib/LTP/seed_sf"/>
</dbReference>
<name>A0A5C7I407_9ROSI</name>
<dbReference type="EMBL" id="VAHF01000004">
    <property type="protein sequence ID" value="TXG63679.1"/>
    <property type="molecule type" value="Genomic_DNA"/>
</dbReference>
<sequence length="185" mass="18506">MGSRGLEMSLVLALVVVMLCGGAMAQAQQGCTNALSSLSPCLNYITGNSSNPSSSCCSKLGEVVQSSPQCVCSVINGVVPSMGININQTLALSLPGACQVQTPSVNQCKAASGPTTSATTPAGSPAEPADTPSASTVPSDAGTGSKTIPTTGENGTSDGSFVRAPLHFIIFLLFIVSCASTLTKF</sequence>
<evidence type="ECO:0000256" key="9">
    <source>
        <dbReference type="SAM" id="MobiDB-lite"/>
    </source>
</evidence>
<dbReference type="SMART" id="SM00499">
    <property type="entry name" value="AAI"/>
    <property type="match status" value="1"/>
</dbReference>
<feature type="chain" id="PRO_5022863439" description="Bifunctional inhibitor/plant lipid transfer protein/seed storage helical domain-containing protein" evidence="11">
    <location>
        <begin position="26"/>
        <end position="185"/>
    </location>
</feature>
<evidence type="ECO:0000256" key="11">
    <source>
        <dbReference type="SAM" id="SignalP"/>
    </source>
</evidence>
<dbReference type="SUPFAM" id="SSF47699">
    <property type="entry name" value="Bifunctional inhibitor/lipid-transfer protein/seed storage 2S albumin"/>
    <property type="match status" value="1"/>
</dbReference>
<evidence type="ECO:0000256" key="4">
    <source>
        <dbReference type="ARBA" id="ARBA00022622"/>
    </source>
</evidence>
<dbReference type="InterPro" id="IPR000528">
    <property type="entry name" value="Plant_nsLTP"/>
</dbReference>
<evidence type="ECO:0000256" key="7">
    <source>
        <dbReference type="ARBA" id="ARBA00023180"/>
    </source>
</evidence>
<evidence type="ECO:0000256" key="8">
    <source>
        <dbReference type="ARBA" id="ARBA00023288"/>
    </source>
</evidence>
<feature type="compositionally biased region" description="Low complexity" evidence="9">
    <location>
        <begin position="110"/>
        <end position="129"/>
    </location>
</feature>
<evidence type="ECO:0000256" key="6">
    <source>
        <dbReference type="ARBA" id="ARBA00023157"/>
    </source>
</evidence>
<dbReference type="AlphaFoldDB" id="A0A5C7I407"/>
<dbReference type="GO" id="GO:0008289">
    <property type="term" value="F:lipid binding"/>
    <property type="evidence" value="ECO:0007669"/>
    <property type="project" value="InterPro"/>
</dbReference>
<keyword evidence="4" id="KW-0336">GPI-anchor</keyword>
<comment type="subcellular location">
    <subcellularLocation>
        <location evidence="1">Cell membrane</location>
        <topology evidence="1">Lipid-anchor</topology>
        <topology evidence="1">GPI-anchor</topology>
    </subcellularLocation>
</comment>
<keyword evidence="10" id="KW-0472">Membrane</keyword>
<dbReference type="GO" id="GO:0098552">
    <property type="term" value="C:side of membrane"/>
    <property type="evidence" value="ECO:0007669"/>
    <property type="project" value="UniProtKB-KW"/>
</dbReference>
<dbReference type="OrthoDB" id="911994at2759"/>
<dbReference type="GO" id="GO:0006869">
    <property type="term" value="P:lipid transport"/>
    <property type="evidence" value="ECO:0007669"/>
    <property type="project" value="InterPro"/>
</dbReference>
<feature type="signal peptide" evidence="11">
    <location>
        <begin position="1"/>
        <end position="25"/>
    </location>
</feature>
<protein>
    <recommendedName>
        <fullName evidence="12">Bifunctional inhibitor/plant lipid transfer protein/seed storage helical domain-containing protein</fullName>
    </recommendedName>
</protein>
<dbReference type="PANTHER" id="PTHR33044">
    <property type="entry name" value="BIFUNCTIONAL INHIBITOR/LIPID-TRANSFER PROTEIN/SEED STORAGE 2S ALBUMIN SUPERFAMILY PROTEIN-RELATED"/>
    <property type="match status" value="1"/>
</dbReference>
<keyword evidence="5 11" id="KW-0732">Signal</keyword>
<evidence type="ECO:0000256" key="1">
    <source>
        <dbReference type="ARBA" id="ARBA00004609"/>
    </source>
</evidence>
<keyword evidence="10" id="KW-0812">Transmembrane</keyword>
<keyword evidence="6" id="KW-1015">Disulfide bond</keyword>
<dbReference type="InterPro" id="IPR016140">
    <property type="entry name" value="Bifunc_inhib/LTP/seed_store"/>
</dbReference>
<evidence type="ECO:0000256" key="10">
    <source>
        <dbReference type="SAM" id="Phobius"/>
    </source>
</evidence>
<dbReference type="Proteomes" id="UP000323000">
    <property type="component" value="Chromosome 4"/>
</dbReference>
<dbReference type="GO" id="GO:0005886">
    <property type="term" value="C:plasma membrane"/>
    <property type="evidence" value="ECO:0007669"/>
    <property type="project" value="UniProtKB-SubCell"/>
</dbReference>
<feature type="transmembrane region" description="Helical" evidence="10">
    <location>
        <begin position="164"/>
        <end position="183"/>
    </location>
</feature>
<dbReference type="InterPro" id="IPR043325">
    <property type="entry name" value="LTSS"/>
</dbReference>
<comment type="caution">
    <text evidence="13">The sequence shown here is derived from an EMBL/GenBank/DDBJ whole genome shotgun (WGS) entry which is preliminary data.</text>
</comment>
<evidence type="ECO:0000256" key="3">
    <source>
        <dbReference type="ARBA" id="ARBA00022475"/>
    </source>
</evidence>
<evidence type="ECO:0000259" key="12">
    <source>
        <dbReference type="SMART" id="SM00499"/>
    </source>
</evidence>
<feature type="domain" description="Bifunctional inhibitor/plant lipid transfer protein/seed storage helical" evidence="12">
    <location>
        <begin position="31"/>
        <end position="108"/>
    </location>
</feature>
<evidence type="ECO:0000256" key="5">
    <source>
        <dbReference type="ARBA" id="ARBA00022729"/>
    </source>
</evidence>
<dbReference type="CDD" id="cd00010">
    <property type="entry name" value="AAI_LTSS"/>
    <property type="match status" value="1"/>
</dbReference>